<evidence type="ECO:0000313" key="10">
    <source>
        <dbReference type="RefSeq" id="XP_019093219.1"/>
    </source>
</evidence>
<feature type="transmembrane region" description="Helical" evidence="8">
    <location>
        <begin position="471"/>
        <end position="494"/>
    </location>
</feature>
<dbReference type="InterPro" id="IPR005150">
    <property type="entry name" value="Cellulose_synth"/>
</dbReference>
<proteinExistence type="predicted"/>
<evidence type="ECO:0000313" key="9">
    <source>
        <dbReference type="Proteomes" id="UP000694864"/>
    </source>
</evidence>
<dbReference type="Proteomes" id="UP000694864">
    <property type="component" value="Chromosome 16"/>
</dbReference>
<reference evidence="9" key="1">
    <citation type="journal article" date="2014" name="Nat. Commun.">
        <title>The emerging biofuel crop Camelina sativa retains a highly undifferentiated hexaploid genome structure.</title>
        <authorList>
            <person name="Kagale S."/>
            <person name="Koh C."/>
            <person name="Nixon J."/>
            <person name="Bollina V."/>
            <person name="Clarke W.E."/>
            <person name="Tuteja R."/>
            <person name="Spillane C."/>
            <person name="Robinson S.J."/>
            <person name="Links M.G."/>
            <person name="Clarke C."/>
            <person name="Higgins E.E."/>
            <person name="Huebert T."/>
            <person name="Sharpe A.G."/>
            <person name="Parkin I.A."/>
        </authorList>
    </citation>
    <scope>NUCLEOTIDE SEQUENCE [LARGE SCALE GENOMIC DNA]</scope>
    <source>
        <strain evidence="9">cv. DH55</strain>
    </source>
</reference>
<sequence>MAESSSSLPPLCEKISYKSCLQRAADLTILGLLFSLLLHRILYMTQNDNVWLVAFLCESCFSIVWLLTTCIKWSPAETKTYPDRIDERVHDLPSVDIFVPTADPVREPPIIVVNTVLSLLAINYPTNKLACYVSDNGCSPLTYFSLKEASKFAKIWVPFCKKYNVRVRAPFRYFLNPLATTKGSEFSGDWQMTKREYEKLCRKVEIATGDSHWSDADDDFEAFSNTKPNDHSTIVKVIWENKGGVGDVTEVPHFVYISREKRPNYLHHYKAGAMNFLVRVSGLMTNAPYMLNVDCDVYANEADVVRQAMCVFLQGSSNPNHCAFVQYPQESYDSTTDTLTVFQSFMVRGLAGIQGPIYLGSGCFHTRRVMYGLSPEDVEANESLSYLATRELLAADSLPRGFGNSKEMVKSVVEALQRKSNPQHILTNSIEAAQEVGHCDYEYKTNWGKTFNKQSPLLGMFRRKLRFRQRLAYLCVLVCLRSIPELFYCLLPAYCLLHNSVLFPKGPCVGIIITLLGMHSLYTLWEFMSLGYSIQSWLVSQSLWRIIATSSWLFSIFDITLKLFGISKTVFIITKKTMSETIEGSGLRPSQGEDDGPNSGKFEFDGSVYFLPGTFIVLVNLAALAVFSVGYSLGNPGLAEACGCILVVILFFPFLKGLFEKGKYGIPLSTLCKAAFLAVLFVVFSLGK</sequence>
<keyword evidence="9" id="KW-1185">Reference proteome</keyword>
<name>A0ABM1R2I1_CAMSA</name>
<evidence type="ECO:0000256" key="7">
    <source>
        <dbReference type="ARBA" id="ARBA00023316"/>
    </source>
</evidence>
<keyword evidence="6 8" id="KW-0472">Membrane</keyword>
<feature type="transmembrane region" description="Helical" evidence="8">
    <location>
        <begin position="49"/>
        <end position="71"/>
    </location>
</feature>
<feature type="transmembrane region" description="Helical" evidence="8">
    <location>
        <begin position="506"/>
        <end position="525"/>
    </location>
</feature>
<evidence type="ECO:0000256" key="6">
    <source>
        <dbReference type="ARBA" id="ARBA00023136"/>
    </source>
</evidence>
<evidence type="ECO:0000256" key="8">
    <source>
        <dbReference type="SAM" id="Phobius"/>
    </source>
</evidence>
<dbReference type="Gene3D" id="3.90.550.10">
    <property type="entry name" value="Spore Coat Polysaccharide Biosynthesis Protein SpsA, Chain A"/>
    <property type="match status" value="2"/>
</dbReference>
<feature type="transmembrane region" description="Helical" evidence="8">
    <location>
        <begin position="665"/>
        <end position="686"/>
    </location>
</feature>
<evidence type="ECO:0000256" key="5">
    <source>
        <dbReference type="ARBA" id="ARBA00022989"/>
    </source>
</evidence>
<organism evidence="9 10">
    <name type="scientific">Camelina sativa</name>
    <name type="common">False flax</name>
    <name type="synonym">Myagrum sativum</name>
    <dbReference type="NCBI Taxonomy" id="90675"/>
    <lineage>
        <taxon>Eukaryota</taxon>
        <taxon>Viridiplantae</taxon>
        <taxon>Streptophyta</taxon>
        <taxon>Embryophyta</taxon>
        <taxon>Tracheophyta</taxon>
        <taxon>Spermatophyta</taxon>
        <taxon>Magnoliopsida</taxon>
        <taxon>eudicotyledons</taxon>
        <taxon>Gunneridae</taxon>
        <taxon>Pentapetalae</taxon>
        <taxon>rosids</taxon>
        <taxon>malvids</taxon>
        <taxon>Brassicales</taxon>
        <taxon>Brassicaceae</taxon>
        <taxon>Camelineae</taxon>
        <taxon>Camelina</taxon>
    </lineage>
</organism>
<gene>
    <name evidence="10" type="primary">LOC104753318</name>
</gene>
<keyword evidence="7" id="KW-0961">Cell wall biogenesis/degradation</keyword>
<keyword evidence="3" id="KW-0808">Transferase</keyword>
<protein>
    <submittedName>
        <fullName evidence="10">Cellulose synthase-like protein B2</fullName>
    </submittedName>
</protein>
<comment type="subcellular location">
    <subcellularLocation>
        <location evidence="1">Endomembrane system</location>
        <topology evidence="1">Multi-pass membrane protein</topology>
    </subcellularLocation>
</comment>
<evidence type="ECO:0000256" key="1">
    <source>
        <dbReference type="ARBA" id="ARBA00004127"/>
    </source>
</evidence>
<dbReference type="PANTHER" id="PTHR13301">
    <property type="entry name" value="X-BOX TRANSCRIPTION FACTOR-RELATED"/>
    <property type="match status" value="1"/>
</dbReference>
<keyword evidence="4 8" id="KW-0812">Transmembrane</keyword>
<dbReference type="RefSeq" id="XP_019093219.1">
    <property type="nucleotide sequence ID" value="XM_019237674.1"/>
</dbReference>
<feature type="transmembrane region" description="Helical" evidence="8">
    <location>
        <begin position="609"/>
        <end position="631"/>
    </location>
</feature>
<dbReference type="GeneID" id="104753318"/>
<evidence type="ECO:0000256" key="3">
    <source>
        <dbReference type="ARBA" id="ARBA00022679"/>
    </source>
</evidence>
<accession>A0ABM1R2I1</accession>
<evidence type="ECO:0000256" key="4">
    <source>
        <dbReference type="ARBA" id="ARBA00022692"/>
    </source>
</evidence>
<evidence type="ECO:0000256" key="2">
    <source>
        <dbReference type="ARBA" id="ARBA00022676"/>
    </source>
</evidence>
<dbReference type="InterPro" id="IPR029044">
    <property type="entry name" value="Nucleotide-diphossugar_trans"/>
</dbReference>
<keyword evidence="2" id="KW-0328">Glycosyltransferase</keyword>
<reference evidence="10" key="2">
    <citation type="submission" date="2025-08" db="UniProtKB">
        <authorList>
            <consortium name="RefSeq"/>
        </authorList>
    </citation>
    <scope>IDENTIFICATION</scope>
    <source>
        <tissue evidence="10">Leaf</tissue>
    </source>
</reference>
<keyword evidence="5 8" id="KW-1133">Transmembrane helix</keyword>
<feature type="transmembrane region" description="Helical" evidence="8">
    <location>
        <begin position="638"/>
        <end position="659"/>
    </location>
</feature>
<dbReference type="Pfam" id="PF03552">
    <property type="entry name" value="Cellulose_synt"/>
    <property type="match status" value="2"/>
</dbReference>